<keyword evidence="6" id="KW-0496">Mitochondrion</keyword>
<comment type="caution">
    <text evidence="9">The sequence shown here is derived from an EMBL/GenBank/DDBJ whole genome shotgun (WGS) entry which is preliminary data.</text>
</comment>
<evidence type="ECO:0000256" key="2">
    <source>
        <dbReference type="ARBA" id="ARBA00008219"/>
    </source>
</evidence>
<feature type="coiled-coil region" evidence="7">
    <location>
        <begin position="104"/>
        <end position="131"/>
    </location>
</feature>
<keyword evidence="4" id="KW-0802">TPR repeat</keyword>
<evidence type="ECO:0000313" key="10">
    <source>
        <dbReference type="Proteomes" id="UP001458880"/>
    </source>
</evidence>
<dbReference type="InterPro" id="IPR040395">
    <property type="entry name" value="TTC19"/>
</dbReference>
<reference evidence="9 10" key="1">
    <citation type="journal article" date="2024" name="BMC Genomics">
        <title>De novo assembly and annotation of Popillia japonica's genome with initial clues to its potential as an invasive pest.</title>
        <authorList>
            <person name="Cucini C."/>
            <person name="Boschi S."/>
            <person name="Funari R."/>
            <person name="Cardaioli E."/>
            <person name="Iannotti N."/>
            <person name="Marturano G."/>
            <person name="Paoli F."/>
            <person name="Bruttini M."/>
            <person name="Carapelli A."/>
            <person name="Frati F."/>
            <person name="Nardi F."/>
        </authorList>
    </citation>
    <scope>NUCLEOTIDE SEQUENCE [LARGE SCALE GENOMIC DNA]</scope>
    <source>
        <strain evidence="9">DMR45628</strain>
    </source>
</reference>
<gene>
    <name evidence="9" type="ORF">QE152_g24588</name>
</gene>
<keyword evidence="3" id="KW-0677">Repeat</keyword>
<dbReference type="InterPro" id="IPR026000">
    <property type="entry name" value="Apc5_dom"/>
</dbReference>
<keyword evidence="10" id="KW-1185">Reference proteome</keyword>
<dbReference type="SUPFAM" id="SSF48452">
    <property type="entry name" value="TPR-like"/>
    <property type="match status" value="2"/>
</dbReference>
<dbReference type="InterPro" id="IPR019734">
    <property type="entry name" value="TPR_rpt"/>
</dbReference>
<name>A0AAW1K4P3_POPJA</name>
<dbReference type="SMART" id="SM00028">
    <property type="entry name" value="TPR"/>
    <property type="match status" value="3"/>
</dbReference>
<keyword evidence="5" id="KW-0809">Transit peptide</keyword>
<dbReference type="GO" id="GO:0034551">
    <property type="term" value="P:mitochondrial respiratory chain complex III assembly"/>
    <property type="evidence" value="ECO:0007669"/>
    <property type="project" value="InterPro"/>
</dbReference>
<evidence type="ECO:0000256" key="5">
    <source>
        <dbReference type="ARBA" id="ARBA00022946"/>
    </source>
</evidence>
<comment type="subcellular location">
    <subcellularLocation>
        <location evidence="1">Mitochondrion</location>
    </subcellularLocation>
</comment>
<evidence type="ECO:0000256" key="1">
    <source>
        <dbReference type="ARBA" id="ARBA00004173"/>
    </source>
</evidence>
<evidence type="ECO:0000256" key="3">
    <source>
        <dbReference type="ARBA" id="ARBA00022737"/>
    </source>
</evidence>
<dbReference type="PANTHER" id="PTHR13143:SF6">
    <property type="entry name" value="TETRATRICOPEPTIDE REPEAT PROTEIN 19, MITOCHONDRIAL"/>
    <property type="match status" value="1"/>
</dbReference>
<keyword evidence="7" id="KW-0175">Coiled coil</keyword>
<sequence length="359" mass="41872">MIKLRNIYKFLAIFNSTYVQNLQISLVSFVRKRFCTSEFHKIHRTFSLYKPNPFLGYKFEPIHRDLRLSHTKILALTILGWLGFEETDKEKESELIMTLKRAVLSEQREEYNKAEQLLHVALRLAQQQQNEQGVLYCYDLMANLAFKQLQLEKSEKLFVSVMQILLSKGISQDDLKVIHISLKLARICHLKAEEDRAELGYKWCLEKIEKQKDVDSESRTLYGVIQDWYAQFLLDRGDVKTSLVHLREAYNTCCDLRGKKDVQSMLLLNDLGITTWRAGDLENAVNFLRQAIDIGKTMEDQSYVGIFLANLGLIYLQKGMFDTAKKYCKDAFNLGRKFNNTESIEQANYCFEQIDLNVN</sequence>
<dbReference type="EMBL" id="JASPKY010000254">
    <property type="protein sequence ID" value="KAK9713016.1"/>
    <property type="molecule type" value="Genomic_DNA"/>
</dbReference>
<dbReference type="Pfam" id="PF13424">
    <property type="entry name" value="TPR_12"/>
    <property type="match status" value="1"/>
</dbReference>
<evidence type="ECO:0000256" key="4">
    <source>
        <dbReference type="ARBA" id="ARBA00022803"/>
    </source>
</evidence>
<feature type="domain" description="Anaphase-promoting complex subunit 5" evidence="8">
    <location>
        <begin position="96"/>
        <end position="145"/>
    </location>
</feature>
<dbReference type="Proteomes" id="UP001458880">
    <property type="component" value="Unassembled WGS sequence"/>
</dbReference>
<dbReference type="Pfam" id="PF13181">
    <property type="entry name" value="TPR_8"/>
    <property type="match status" value="1"/>
</dbReference>
<evidence type="ECO:0000313" key="9">
    <source>
        <dbReference type="EMBL" id="KAK9713016.1"/>
    </source>
</evidence>
<comment type="similarity">
    <text evidence="2">Belongs to the TTC19 family.</text>
</comment>
<evidence type="ECO:0000259" key="8">
    <source>
        <dbReference type="Pfam" id="PF12862"/>
    </source>
</evidence>
<dbReference type="InterPro" id="IPR011990">
    <property type="entry name" value="TPR-like_helical_dom_sf"/>
</dbReference>
<organism evidence="9 10">
    <name type="scientific">Popillia japonica</name>
    <name type="common">Japanese beetle</name>
    <dbReference type="NCBI Taxonomy" id="7064"/>
    <lineage>
        <taxon>Eukaryota</taxon>
        <taxon>Metazoa</taxon>
        <taxon>Ecdysozoa</taxon>
        <taxon>Arthropoda</taxon>
        <taxon>Hexapoda</taxon>
        <taxon>Insecta</taxon>
        <taxon>Pterygota</taxon>
        <taxon>Neoptera</taxon>
        <taxon>Endopterygota</taxon>
        <taxon>Coleoptera</taxon>
        <taxon>Polyphaga</taxon>
        <taxon>Scarabaeiformia</taxon>
        <taxon>Scarabaeidae</taxon>
        <taxon>Rutelinae</taxon>
        <taxon>Popillia</taxon>
    </lineage>
</organism>
<accession>A0AAW1K4P3</accession>
<evidence type="ECO:0000256" key="6">
    <source>
        <dbReference type="ARBA" id="ARBA00023128"/>
    </source>
</evidence>
<proteinExistence type="inferred from homology"/>
<dbReference type="PANTHER" id="PTHR13143">
    <property type="entry name" value="TETRATRICOPEPTIDE REPEAT PROTEIN 19"/>
    <property type="match status" value="1"/>
</dbReference>
<dbReference type="GO" id="GO:0005743">
    <property type="term" value="C:mitochondrial inner membrane"/>
    <property type="evidence" value="ECO:0007669"/>
    <property type="project" value="TreeGrafter"/>
</dbReference>
<evidence type="ECO:0000256" key="7">
    <source>
        <dbReference type="SAM" id="Coils"/>
    </source>
</evidence>
<dbReference type="Gene3D" id="1.25.40.10">
    <property type="entry name" value="Tetratricopeptide repeat domain"/>
    <property type="match status" value="2"/>
</dbReference>
<protein>
    <submittedName>
        <fullName evidence="9">Tetratricopeptide repeat</fullName>
    </submittedName>
</protein>
<dbReference type="AlphaFoldDB" id="A0AAW1K4P3"/>
<dbReference type="Pfam" id="PF12862">
    <property type="entry name" value="ANAPC5"/>
    <property type="match status" value="1"/>
</dbReference>